<gene>
    <name evidence="4" type="ORF">Cfor_11697</name>
</gene>
<dbReference type="AlphaFoldDB" id="A0A6L2P8M2"/>
<dbReference type="EMBL" id="BLKM01009890">
    <property type="protein sequence ID" value="GFG28569.1"/>
    <property type="molecule type" value="Genomic_DNA"/>
</dbReference>
<keyword evidence="5" id="KW-1185">Reference proteome</keyword>
<dbReference type="GO" id="GO:0046872">
    <property type="term" value="F:metal ion binding"/>
    <property type="evidence" value="ECO:0007669"/>
    <property type="project" value="UniProtKB-KW"/>
</dbReference>
<feature type="domain" description="DDE Tnp4" evidence="3">
    <location>
        <begin position="4"/>
        <end position="55"/>
    </location>
</feature>
<comment type="caution">
    <text evidence="4">The sequence shown here is derived from an EMBL/GenBank/DDBJ whole genome shotgun (WGS) entry which is preliminary data.</text>
</comment>
<evidence type="ECO:0000256" key="2">
    <source>
        <dbReference type="ARBA" id="ARBA00022723"/>
    </source>
</evidence>
<dbReference type="Proteomes" id="UP000502823">
    <property type="component" value="Unassembled WGS sequence"/>
</dbReference>
<evidence type="ECO:0000259" key="3">
    <source>
        <dbReference type="Pfam" id="PF13359"/>
    </source>
</evidence>
<organism evidence="4 5">
    <name type="scientific">Coptotermes formosanus</name>
    <name type="common">Formosan subterranean termite</name>
    <dbReference type="NCBI Taxonomy" id="36987"/>
    <lineage>
        <taxon>Eukaryota</taxon>
        <taxon>Metazoa</taxon>
        <taxon>Ecdysozoa</taxon>
        <taxon>Arthropoda</taxon>
        <taxon>Hexapoda</taxon>
        <taxon>Insecta</taxon>
        <taxon>Pterygota</taxon>
        <taxon>Neoptera</taxon>
        <taxon>Polyneoptera</taxon>
        <taxon>Dictyoptera</taxon>
        <taxon>Blattodea</taxon>
        <taxon>Blattoidea</taxon>
        <taxon>Termitoidae</taxon>
        <taxon>Rhinotermitidae</taxon>
        <taxon>Coptotermes</taxon>
    </lineage>
</organism>
<name>A0A6L2P8M2_COPFO</name>
<keyword evidence="2" id="KW-0479">Metal-binding</keyword>
<sequence length="60" mass="6348">MATESGSLYFNCKSFHSADLLGVTDANCCFTLIDAGAHGSENDSSVLAAQVLERRLPLVT</sequence>
<accession>A0A6L2P8M2</accession>
<proteinExistence type="predicted"/>
<protein>
    <recommendedName>
        <fullName evidence="3">DDE Tnp4 domain-containing protein</fullName>
    </recommendedName>
</protein>
<evidence type="ECO:0000313" key="4">
    <source>
        <dbReference type="EMBL" id="GFG28569.1"/>
    </source>
</evidence>
<dbReference type="Pfam" id="PF13359">
    <property type="entry name" value="DDE_Tnp_4"/>
    <property type="match status" value="1"/>
</dbReference>
<dbReference type="InterPro" id="IPR027806">
    <property type="entry name" value="HARBI1_dom"/>
</dbReference>
<evidence type="ECO:0000256" key="1">
    <source>
        <dbReference type="ARBA" id="ARBA00001968"/>
    </source>
</evidence>
<comment type="cofactor">
    <cofactor evidence="1">
        <name>a divalent metal cation</name>
        <dbReference type="ChEBI" id="CHEBI:60240"/>
    </cofactor>
</comment>
<reference evidence="5" key="1">
    <citation type="submission" date="2020-01" db="EMBL/GenBank/DDBJ databases">
        <title>Draft genome sequence of the Termite Coptotermes fromosanus.</title>
        <authorList>
            <person name="Itakura S."/>
            <person name="Yosikawa Y."/>
            <person name="Umezawa K."/>
        </authorList>
    </citation>
    <scope>NUCLEOTIDE SEQUENCE [LARGE SCALE GENOMIC DNA]</scope>
</reference>
<evidence type="ECO:0000313" key="5">
    <source>
        <dbReference type="Proteomes" id="UP000502823"/>
    </source>
</evidence>
<dbReference type="InParanoid" id="A0A6L2P8M2"/>